<name>A0A8T2Q873_CERRI</name>
<keyword evidence="2" id="KW-1185">Reference proteome</keyword>
<comment type="caution">
    <text evidence="1">The sequence shown here is derived from an EMBL/GenBank/DDBJ whole genome shotgun (WGS) entry which is preliminary data.</text>
</comment>
<dbReference type="AlphaFoldDB" id="A0A8T2Q873"/>
<dbReference type="EMBL" id="CM035442">
    <property type="protein sequence ID" value="KAH7279763.1"/>
    <property type="molecule type" value="Genomic_DNA"/>
</dbReference>
<accession>A0A8T2Q873</accession>
<gene>
    <name evidence="1" type="ORF">KP509_37G035300</name>
</gene>
<dbReference type="PROSITE" id="PS51257">
    <property type="entry name" value="PROKAR_LIPOPROTEIN"/>
    <property type="match status" value="1"/>
</dbReference>
<evidence type="ECO:0000313" key="1">
    <source>
        <dbReference type="EMBL" id="KAH7279763.1"/>
    </source>
</evidence>
<organism evidence="1 2">
    <name type="scientific">Ceratopteris richardii</name>
    <name type="common">Triangle waterfern</name>
    <dbReference type="NCBI Taxonomy" id="49495"/>
    <lineage>
        <taxon>Eukaryota</taxon>
        <taxon>Viridiplantae</taxon>
        <taxon>Streptophyta</taxon>
        <taxon>Embryophyta</taxon>
        <taxon>Tracheophyta</taxon>
        <taxon>Polypodiopsida</taxon>
        <taxon>Polypodiidae</taxon>
        <taxon>Polypodiales</taxon>
        <taxon>Pteridineae</taxon>
        <taxon>Pteridaceae</taxon>
        <taxon>Parkerioideae</taxon>
        <taxon>Ceratopteris</taxon>
    </lineage>
</organism>
<reference evidence="1" key="1">
    <citation type="submission" date="2021-08" db="EMBL/GenBank/DDBJ databases">
        <title>WGS assembly of Ceratopteris richardii.</title>
        <authorList>
            <person name="Marchant D.B."/>
            <person name="Chen G."/>
            <person name="Jenkins J."/>
            <person name="Shu S."/>
            <person name="Leebens-Mack J."/>
            <person name="Grimwood J."/>
            <person name="Schmutz J."/>
            <person name="Soltis P."/>
            <person name="Soltis D."/>
            <person name="Chen Z.-H."/>
        </authorList>
    </citation>
    <scope>NUCLEOTIDE SEQUENCE</scope>
    <source>
        <strain evidence="1">Whitten #5841</strain>
        <tissue evidence="1">Leaf</tissue>
    </source>
</reference>
<evidence type="ECO:0000313" key="2">
    <source>
        <dbReference type="Proteomes" id="UP000825935"/>
    </source>
</evidence>
<proteinExistence type="predicted"/>
<protein>
    <submittedName>
        <fullName evidence="1">Uncharacterized protein</fullName>
    </submittedName>
</protein>
<sequence length="269" mass="31050">MAGRFNPDLKSAQLQIRDKNAFGQCGLISCSQRPSADESFCSRSHCLEWMCHFASTLQPEQFCRMDGCPRHVIIEENLTRRQFCGWRHSQKYMLRAAMLHCMQLPIEKQTPAILSSPCTKSLVDALRTYANDGKVPNCIKIDMDFFEKHPWEVCTGRYCILFLPGMFSFLLIHLNCISFTPEGQQCLLIVPLNFNKQKRKLITKNGYHWKQRGRPSAKGSGIKKYFSYEKLKGSQVKRNNGSYHMDECTTEDVKEYSIIILRGRSNTNK</sequence>
<dbReference type="Proteomes" id="UP000825935">
    <property type="component" value="Chromosome 37"/>
</dbReference>